<gene>
    <name evidence="3" type="ORF">J8TS2_05790</name>
</gene>
<dbReference type="Pfam" id="PF02452">
    <property type="entry name" value="PemK_toxin"/>
    <property type="match status" value="1"/>
</dbReference>
<keyword evidence="3" id="KW-0378">Hydrolase</keyword>
<keyword evidence="2" id="KW-1277">Toxin-antitoxin system</keyword>
<protein>
    <submittedName>
        <fullName evidence="3">mRNA-degrading endonuclease</fullName>
    </submittedName>
</protein>
<name>A0ABQ4KE67_9BACI</name>
<keyword evidence="3" id="KW-0255">Endonuclease</keyword>
<keyword evidence="3" id="KW-0540">Nuclease</keyword>
<keyword evidence="4" id="KW-1185">Reference proteome</keyword>
<dbReference type="SUPFAM" id="SSF50118">
    <property type="entry name" value="Cell growth inhibitor/plasmid maintenance toxic component"/>
    <property type="match status" value="1"/>
</dbReference>
<dbReference type="InterPro" id="IPR003477">
    <property type="entry name" value="PemK-like"/>
</dbReference>
<evidence type="ECO:0000313" key="3">
    <source>
        <dbReference type="EMBL" id="GIN56260.1"/>
    </source>
</evidence>
<dbReference type="EMBL" id="BORB01000003">
    <property type="protein sequence ID" value="GIN56260.1"/>
    <property type="molecule type" value="Genomic_DNA"/>
</dbReference>
<comment type="similarity">
    <text evidence="1">Belongs to the PemK/MazF family.</text>
</comment>
<reference evidence="3 4" key="1">
    <citation type="submission" date="2021-03" db="EMBL/GenBank/DDBJ databases">
        <title>Antimicrobial resistance genes in bacteria isolated from Japanese honey, and their potential for conferring macrolide and lincosamide resistance in the American foulbrood pathogen Paenibacillus larvae.</title>
        <authorList>
            <person name="Okamoto M."/>
            <person name="Kumagai M."/>
            <person name="Kanamori H."/>
            <person name="Takamatsu D."/>
        </authorList>
    </citation>
    <scope>NUCLEOTIDE SEQUENCE [LARGE SCALE GENOMIC DNA]</scope>
    <source>
        <strain evidence="3 4">J8TS2</strain>
    </source>
</reference>
<proteinExistence type="inferred from homology"/>
<dbReference type="InterPro" id="IPR011067">
    <property type="entry name" value="Plasmid_toxin/cell-grow_inhib"/>
</dbReference>
<dbReference type="PANTHER" id="PTHR33988:SF3">
    <property type="entry name" value="ENDORIBONUCLEASE TOXIN CHPB-RELATED"/>
    <property type="match status" value="1"/>
</dbReference>
<dbReference type="GO" id="GO:0004519">
    <property type="term" value="F:endonuclease activity"/>
    <property type="evidence" value="ECO:0007669"/>
    <property type="project" value="UniProtKB-KW"/>
</dbReference>
<dbReference type="Gene3D" id="2.30.30.110">
    <property type="match status" value="1"/>
</dbReference>
<sequence>MVMETPDRGDLVYVNFDPQAGHEQRGRRPAIVMSPKEFNKVTKFASLCPITNTSRGWGFEVSLPDDSVFTGVILTDQFRNLDWSASDIQIKGQAPEDIVQECIEKIHTFLS</sequence>
<dbReference type="Proteomes" id="UP000679950">
    <property type="component" value="Unassembled WGS sequence"/>
</dbReference>
<dbReference type="PANTHER" id="PTHR33988">
    <property type="entry name" value="ENDORIBONUCLEASE MAZF-RELATED"/>
    <property type="match status" value="1"/>
</dbReference>
<comment type="caution">
    <text evidence="3">The sequence shown here is derived from an EMBL/GenBank/DDBJ whole genome shotgun (WGS) entry which is preliminary data.</text>
</comment>
<evidence type="ECO:0000256" key="1">
    <source>
        <dbReference type="ARBA" id="ARBA00007521"/>
    </source>
</evidence>
<evidence type="ECO:0000313" key="4">
    <source>
        <dbReference type="Proteomes" id="UP000679950"/>
    </source>
</evidence>
<organism evidence="3 4">
    <name type="scientific">Lederbergia ruris</name>
    <dbReference type="NCBI Taxonomy" id="217495"/>
    <lineage>
        <taxon>Bacteria</taxon>
        <taxon>Bacillati</taxon>
        <taxon>Bacillota</taxon>
        <taxon>Bacilli</taxon>
        <taxon>Bacillales</taxon>
        <taxon>Bacillaceae</taxon>
        <taxon>Lederbergia</taxon>
    </lineage>
</organism>
<accession>A0ABQ4KE67</accession>
<evidence type="ECO:0000256" key="2">
    <source>
        <dbReference type="ARBA" id="ARBA00022649"/>
    </source>
</evidence>